<keyword evidence="2" id="KW-1185">Reference proteome</keyword>
<evidence type="ECO:0008006" key="3">
    <source>
        <dbReference type="Google" id="ProtNLM"/>
    </source>
</evidence>
<dbReference type="RefSeq" id="WP_249602752.1">
    <property type="nucleotide sequence ID" value="NZ_JAKHSK010000031.1"/>
</dbReference>
<reference evidence="1" key="1">
    <citation type="submission" date="2022-01" db="EMBL/GenBank/DDBJ databases">
        <title>Genome sequencing of Zunongwangia sp. M21534 genome.</title>
        <authorList>
            <person name="Chen Y."/>
            <person name="Dong C."/>
            <person name="Shao Z."/>
        </authorList>
    </citation>
    <scope>NUCLEOTIDE SEQUENCE</scope>
    <source>
        <strain evidence="1">MCCC M21534</strain>
    </source>
</reference>
<comment type="caution">
    <text evidence="1">The sequence shown here is derived from an EMBL/GenBank/DDBJ whole genome shotgun (WGS) entry which is preliminary data.</text>
</comment>
<dbReference type="EMBL" id="JAKHSK010000031">
    <property type="protein sequence ID" value="MCL6220044.1"/>
    <property type="molecule type" value="Genomic_DNA"/>
</dbReference>
<organism evidence="1 2">
    <name type="scientific">Zunongwangia pacifica</name>
    <dbReference type="NCBI Taxonomy" id="2911062"/>
    <lineage>
        <taxon>Bacteria</taxon>
        <taxon>Pseudomonadati</taxon>
        <taxon>Bacteroidota</taxon>
        <taxon>Flavobacteriia</taxon>
        <taxon>Flavobacteriales</taxon>
        <taxon>Flavobacteriaceae</taxon>
        <taxon>Zunongwangia</taxon>
    </lineage>
</organism>
<gene>
    <name evidence="1" type="ORF">L1967_17265</name>
</gene>
<sequence length="159" mass="18285">MKRFLPVLILSLFIFACSKEESVQHDVVGAWENVMRPSMGTSDAIDLTEYQIVTQIIFSESASYSLDRFVQDPETHEVIGYLDRHIGNFSIEGNMVSLQYDWYSTIENDQIQVVAVDDLELLHAEQNRRRSYSFENGKLILGCDYNENCVAVSHKRVKL</sequence>
<dbReference type="AlphaFoldDB" id="A0A9X1ZU81"/>
<dbReference type="Proteomes" id="UP001139521">
    <property type="component" value="Unassembled WGS sequence"/>
</dbReference>
<name>A0A9X1ZU81_9FLAO</name>
<proteinExistence type="predicted"/>
<evidence type="ECO:0000313" key="2">
    <source>
        <dbReference type="Proteomes" id="UP001139521"/>
    </source>
</evidence>
<accession>A0A9X1ZU81</accession>
<evidence type="ECO:0000313" key="1">
    <source>
        <dbReference type="EMBL" id="MCL6220044.1"/>
    </source>
</evidence>
<dbReference type="PROSITE" id="PS51257">
    <property type="entry name" value="PROKAR_LIPOPROTEIN"/>
    <property type="match status" value="1"/>
</dbReference>
<protein>
    <recommendedName>
        <fullName evidence="3">Lipocalin-like domain-containing protein</fullName>
    </recommendedName>
</protein>